<organism evidence="2 3">
    <name type="scientific">Streptomyces pacificus</name>
    <dbReference type="NCBI Taxonomy" id="2705029"/>
    <lineage>
        <taxon>Bacteria</taxon>
        <taxon>Bacillati</taxon>
        <taxon>Actinomycetota</taxon>
        <taxon>Actinomycetes</taxon>
        <taxon>Kitasatosporales</taxon>
        <taxon>Streptomycetaceae</taxon>
        <taxon>Streptomyces</taxon>
    </lineage>
</organism>
<keyword evidence="3" id="KW-1185">Reference proteome</keyword>
<evidence type="ECO:0000256" key="1">
    <source>
        <dbReference type="SAM" id="MobiDB-lite"/>
    </source>
</evidence>
<accession>A0A6A0B1L2</accession>
<gene>
    <name evidence="2" type="ORF">SCWH03_47330</name>
</gene>
<protein>
    <submittedName>
        <fullName evidence="2">Uncharacterized protein</fullName>
    </submittedName>
</protein>
<reference evidence="2 3" key="1">
    <citation type="submission" date="2020-02" db="EMBL/GenBank/DDBJ databases">
        <title>Whole Genome Shotgun Sequence of Streptomyces sp. strain CWH03.</title>
        <authorList>
            <person name="Dohra H."/>
            <person name="Kodani S."/>
            <person name="Yamamura H."/>
        </authorList>
    </citation>
    <scope>NUCLEOTIDE SEQUENCE [LARGE SCALE GENOMIC DNA]</scope>
    <source>
        <strain evidence="2 3">CWH03</strain>
    </source>
</reference>
<dbReference type="EMBL" id="BLLG01000017">
    <property type="protein sequence ID" value="GFH38491.1"/>
    <property type="molecule type" value="Genomic_DNA"/>
</dbReference>
<evidence type="ECO:0000313" key="2">
    <source>
        <dbReference type="EMBL" id="GFH38491.1"/>
    </source>
</evidence>
<dbReference type="Proteomes" id="UP000484988">
    <property type="component" value="Unassembled WGS sequence"/>
</dbReference>
<comment type="caution">
    <text evidence="2">The sequence shown here is derived from an EMBL/GenBank/DDBJ whole genome shotgun (WGS) entry which is preliminary data.</text>
</comment>
<dbReference type="AlphaFoldDB" id="A0A6A0B1L2"/>
<proteinExistence type="predicted"/>
<evidence type="ECO:0000313" key="3">
    <source>
        <dbReference type="Proteomes" id="UP000484988"/>
    </source>
</evidence>
<name>A0A6A0B1L2_9ACTN</name>
<feature type="region of interest" description="Disordered" evidence="1">
    <location>
        <begin position="41"/>
        <end position="67"/>
    </location>
</feature>
<sequence length="67" mass="7059">MVGVEGGGDRAAADQVLRRPGMDTGFVVDELDCVGHPQGQFQVVGADHDGQAPVPGEVAQQHRERHA</sequence>